<organism evidence="1 2">
    <name type="scientific">Faecalibacterium hominis</name>
    <name type="common">ex Afrizal et al. 2022</name>
    <dbReference type="NCBI Taxonomy" id="2881265"/>
    <lineage>
        <taxon>Bacteria</taxon>
        <taxon>Bacillati</taxon>
        <taxon>Bacillota</taxon>
        <taxon>Clostridia</taxon>
        <taxon>Eubacteriales</taxon>
        <taxon>Oscillospiraceae</taxon>
        <taxon>Faecalibacterium</taxon>
    </lineage>
</organism>
<sequence length="64" mass="7648">MPKYAEEILAAVTELQQHPKAEQVFLEMKREHPSIALGTVYLPPCREQEKDNLMEEKYYERKRI</sequence>
<dbReference type="Gene3D" id="1.10.10.10">
    <property type="entry name" value="Winged helix-like DNA-binding domain superfamily/Winged helix DNA-binding domain"/>
    <property type="match status" value="1"/>
</dbReference>
<reference evidence="1 2" key="1">
    <citation type="submission" date="2021-10" db="EMBL/GenBank/DDBJ databases">
        <title>Anaerobic single-cell dispensing facilitates the cultivation of human gut bacteria.</title>
        <authorList>
            <person name="Afrizal A."/>
        </authorList>
    </citation>
    <scope>NUCLEOTIDE SEQUENCE [LARGE SCALE GENOMIC DNA]</scope>
    <source>
        <strain evidence="1 2">CLA-AA-H223</strain>
    </source>
</reference>
<protein>
    <submittedName>
        <fullName evidence="1">Transcriptional repressor</fullName>
    </submittedName>
</protein>
<comment type="caution">
    <text evidence="1">The sequence shown here is derived from an EMBL/GenBank/DDBJ whole genome shotgun (WGS) entry which is preliminary data.</text>
</comment>
<dbReference type="Proteomes" id="UP001199236">
    <property type="component" value="Unassembled WGS sequence"/>
</dbReference>
<evidence type="ECO:0000313" key="2">
    <source>
        <dbReference type="Proteomes" id="UP001199236"/>
    </source>
</evidence>
<name>A0ABS8FI07_9FIRM</name>
<proteinExistence type="predicted"/>
<dbReference type="InterPro" id="IPR036388">
    <property type="entry name" value="WH-like_DNA-bd_sf"/>
</dbReference>
<dbReference type="EMBL" id="JAJEQO010000022">
    <property type="protein sequence ID" value="MCC2214183.1"/>
    <property type="molecule type" value="Genomic_DNA"/>
</dbReference>
<gene>
    <name evidence="1" type="ORF">LKD34_11890</name>
</gene>
<keyword evidence="2" id="KW-1185">Reference proteome</keyword>
<dbReference type="RefSeq" id="WP_197037414.1">
    <property type="nucleotide sequence ID" value="NZ_JAJEQO010000022.1"/>
</dbReference>
<evidence type="ECO:0000313" key="1">
    <source>
        <dbReference type="EMBL" id="MCC2214183.1"/>
    </source>
</evidence>
<accession>A0ABS8FI07</accession>